<dbReference type="PROSITE" id="PS50013">
    <property type="entry name" value="CHROMO_2"/>
    <property type="match status" value="1"/>
</dbReference>
<feature type="region of interest" description="Disordered" evidence="2">
    <location>
        <begin position="1"/>
        <end position="103"/>
    </location>
</feature>
<accession>A0A8H6JX99</accession>
<evidence type="ECO:0000259" key="3">
    <source>
        <dbReference type="PROSITE" id="PS50013"/>
    </source>
</evidence>
<dbReference type="AlphaFoldDB" id="A0A8H6JX99"/>
<feature type="domain" description="Chromo" evidence="3">
    <location>
        <begin position="103"/>
        <end position="152"/>
    </location>
</feature>
<comment type="subunit">
    <text evidence="1">Component of the NuA4 histone acetyltransferase complex.</text>
</comment>
<feature type="compositionally biased region" description="Low complexity" evidence="2">
    <location>
        <begin position="29"/>
        <end position="40"/>
    </location>
</feature>
<dbReference type="InterPro" id="IPR016197">
    <property type="entry name" value="Chromo-like_dom_sf"/>
</dbReference>
<dbReference type="InterPro" id="IPR023780">
    <property type="entry name" value="Chromo_domain"/>
</dbReference>
<dbReference type="Proteomes" id="UP000654918">
    <property type="component" value="Unassembled WGS sequence"/>
</dbReference>
<dbReference type="SMART" id="SM00298">
    <property type="entry name" value="CHROMO"/>
    <property type="match status" value="1"/>
</dbReference>
<dbReference type="SUPFAM" id="SSF54160">
    <property type="entry name" value="Chromo domain-like"/>
    <property type="match status" value="1"/>
</dbReference>
<dbReference type="Gene3D" id="2.40.50.40">
    <property type="match status" value="1"/>
</dbReference>
<dbReference type="InterPro" id="IPR000953">
    <property type="entry name" value="Chromo/chromo_shadow_dom"/>
</dbReference>
<dbReference type="EMBL" id="WIGO01000263">
    <property type="protein sequence ID" value="KAF6821139.1"/>
    <property type="molecule type" value="Genomic_DNA"/>
</dbReference>
<reference evidence="4" key="1">
    <citation type="journal article" date="2020" name="Phytopathology">
        <title>Genome Sequence Resources of Colletotrichum truncatum, C. plurivorum, C. musicola, and C. sojae: Four Species Pathogenic to Soybean (Glycine max).</title>
        <authorList>
            <person name="Rogerio F."/>
            <person name="Boufleur T.R."/>
            <person name="Ciampi-Guillardi M."/>
            <person name="Sukno S.A."/>
            <person name="Thon M.R."/>
            <person name="Massola Junior N.S."/>
            <person name="Baroncelli R."/>
        </authorList>
    </citation>
    <scope>NUCLEOTIDE SEQUENCE</scope>
    <source>
        <strain evidence="4">LFN00145</strain>
    </source>
</reference>
<proteinExistence type="predicted"/>
<dbReference type="GO" id="GO:0006338">
    <property type="term" value="P:chromatin remodeling"/>
    <property type="evidence" value="ECO:0007669"/>
    <property type="project" value="UniProtKB-ARBA"/>
</dbReference>
<dbReference type="CDD" id="cd00024">
    <property type="entry name" value="CD_CSD"/>
    <property type="match status" value="1"/>
</dbReference>
<name>A0A8H6JX99_9PEZI</name>
<gene>
    <name evidence="4" type="ORF">CPLU01_12566</name>
</gene>
<dbReference type="Pfam" id="PF00385">
    <property type="entry name" value="Chromo"/>
    <property type="match status" value="1"/>
</dbReference>
<organism evidence="4 5">
    <name type="scientific">Colletotrichum plurivorum</name>
    <dbReference type="NCBI Taxonomy" id="2175906"/>
    <lineage>
        <taxon>Eukaryota</taxon>
        <taxon>Fungi</taxon>
        <taxon>Dikarya</taxon>
        <taxon>Ascomycota</taxon>
        <taxon>Pezizomycotina</taxon>
        <taxon>Sordariomycetes</taxon>
        <taxon>Hypocreomycetidae</taxon>
        <taxon>Glomerellales</taxon>
        <taxon>Glomerellaceae</taxon>
        <taxon>Colletotrichum</taxon>
        <taxon>Colletotrichum orchidearum species complex</taxon>
    </lineage>
</organism>
<evidence type="ECO:0000313" key="5">
    <source>
        <dbReference type="Proteomes" id="UP000654918"/>
    </source>
</evidence>
<feature type="compositionally biased region" description="Basic and acidic residues" evidence="2">
    <location>
        <begin position="93"/>
        <end position="103"/>
    </location>
</feature>
<comment type="caution">
    <text evidence="4">The sequence shown here is derived from an EMBL/GenBank/DDBJ whole genome shotgun (WGS) entry which is preliminary data.</text>
</comment>
<protein>
    <submittedName>
        <fullName evidence="4">Chromodomain protein</fullName>
    </submittedName>
</protein>
<evidence type="ECO:0000256" key="2">
    <source>
        <dbReference type="SAM" id="MobiDB-lite"/>
    </source>
</evidence>
<feature type="compositionally biased region" description="Low complexity" evidence="2">
    <location>
        <begin position="63"/>
        <end position="79"/>
    </location>
</feature>
<sequence length="230" mass="26717">MLSFINAGPRRSRTPETRAAPSPFDKPSKLSNPSLSPDLSARPAMSPERTIELSPFNFQQPIRRCQMRQSLRRSQSSRPQMHRPQRRASSSPPKKDASDSKRYPVHKILDFRRTDDGVDLLVRWGGNWLRDEPTWEPEEVLWNSCRQKVVKFWSPNGWNRRNRLLKLDPVAGPFTVNRILGERKIRKSKGREDGGMAYLVEFLGYERPKWKAGLEAIEERKARRGRKAKS</sequence>
<evidence type="ECO:0000313" key="4">
    <source>
        <dbReference type="EMBL" id="KAF6821139.1"/>
    </source>
</evidence>
<evidence type="ECO:0000256" key="1">
    <source>
        <dbReference type="ARBA" id="ARBA00011353"/>
    </source>
</evidence>
<keyword evidence="5" id="KW-1185">Reference proteome</keyword>